<protein>
    <submittedName>
        <fullName evidence="1">Uncharacterized protein</fullName>
    </submittedName>
</protein>
<sequence length="116" mass="12577">MCQVTVMAGSFPSFIDDLAIESASLTTCPASTICNAPLGQQVAGNRGERYQSRPSGVFFHSQAFRLRTQANVLELVRTAGTSIDVCSTNALLARRALKYRRVLERQSVYSATAISC</sequence>
<dbReference type="AlphaFoldDB" id="A0AAV1VNC8"/>
<accession>A0AAV1VNC8</accession>
<proteinExistence type="predicted"/>
<evidence type="ECO:0000313" key="1">
    <source>
        <dbReference type="EMBL" id="CAK7947811.1"/>
    </source>
</evidence>
<dbReference type="EMBL" id="CAKLBY020000387">
    <property type="protein sequence ID" value="CAK7947811.1"/>
    <property type="molecule type" value="Genomic_DNA"/>
</dbReference>
<organism evidence="1 2">
    <name type="scientific">Peronospora matthiolae</name>
    <dbReference type="NCBI Taxonomy" id="2874970"/>
    <lineage>
        <taxon>Eukaryota</taxon>
        <taxon>Sar</taxon>
        <taxon>Stramenopiles</taxon>
        <taxon>Oomycota</taxon>
        <taxon>Peronosporomycetes</taxon>
        <taxon>Peronosporales</taxon>
        <taxon>Peronosporaceae</taxon>
        <taxon>Peronospora</taxon>
    </lineage>
</organism>
<dbReference type="Proteomes" id="UP001162060">
    <property type="component" value="Unassembled WGS sequence"/>
</dbReference>
<reference evidence="1" key="1">
    <citation type="submission" date="2024-01" db="EMBL/GenBank/DDBJ databases">
        <authorList>
            <person name="Webb A."/>
        </authorList>
    </citation>
    <scope>NUCLEOTIDE SEQUENCE</scope>
    <source>
        <strain evidence="1">Pm1</strain>
    </source>
</reference>
<gene>
    <name evidence="1" type="ORF">PM001_LOCUS32961</name>
</gene>
<evidence type="ECO:0000313" key="2">
    <source>
        <dbReference type="Proteomes" id="UP001162060"/>
    </source>
</evidence>
<name>A0AAV1VNC8_9STRA</name>
<comment type="caution">
    <text evidence="1">The sequence shown here is derived from an EMBL/GenBank/DDBJ whole genome shotgun (WGS) entry which is preliminary data.</text>
</comment>